<feature type="compositionally biased region" description="Basic and acidic residues" evidence="17">
    <location>
        <begin position="183"/>
        <end position="203"/>
    </location>
</feature>
<feature type="region of interest" description="Disordered" evidence="17">
    <location>
        <begin position="42"/>
        <end position="129"/>
    </location>
</feature>
<feature type="compositionally biased region" description="Polar residues" evidence="17">
    <location>
        <begin position="1520"/>
        <end position="1531"/>
    </location>
</feature>
<evidence type="ECO:0000256" key="2">
    <source>
        <dbReference type="ARBA" id="ARBA00022679"/>
    </source>
</evidence>
<feature type="region of interest" description="Disordered" evidence="17">
    <location>
        <begin position="322"/>
        <end position="358"/>
    </location>
</feature>
<dbReference type="Pfam" id="PF17919">
    <property type="entry name" value="RT_RNaseH_2"/>
    <property type="match status" value="1"/>
</dbReference>
<evidence type="ECO:0000256" key="15">
    <source>
        <dbReference type="ARBA" id="ARBA00023268"/>
    </source>
</evidence>
<evidence type="ECO:0000256" key="11">
    <source>
        <dbReference type="ARBA" id="ARBA00022918"/>
    </source>
</evidence>
<feature type="domain" description="Integrase catalytic" evidence="19">
    <location>
        <begin position="846"/>
        <end position="1009"/>
    </location>
</feature>
<keyword evidence="1" id="KW-0645">Protease</keyword>
<comment type="caution">
    <text evidence="20">The sequence shown here is derived from an EMBL/GenBank/DDBJ whole genome shotgun (WGS) entry which is preliminary data.</text>
</comment>
<dbReference type="SMART" id="SM00343">
    <property type="entry name" value="ZnF_C2HC"/>
    <property type="match status" value="1"/>
</dbReference>
<evidence type="ECO:0000259" key="18">
    <source>
        <dbReference type="PROSITE" id="PS50158"/>
    </source>
</evidence>
<keyword evidence="13" id="KW-0238">DNA-binding</keyword>
<keyword evidence="3" id="KW-0548">Nucleotidyltransferase</keyword>
<dbReference type="Gene3D" id="1.10.340.70">
    <property type="match status" value="1"/>
</dbReference>
<dbReference type="PROSITE" id="PS50994">
    <property type="entry name" value="INTEGRASE"/>
    <property type="match status" value="1"/>
</dbReference>
<dbReference type="InterPro" id="IPR056924">
    <property type="entry name" value="SH3_Tf2-1"/>
</dbReference>
<evidence type="ECO:0000259" key="19">
    <source>
        <dbReference type="PROSITE" id="PS50994"/>
    </source>
</evidence>
<dbReference type="InterPro" id="IPR041577">
    <property type="entry name" value="RT_RNaseH_2"/>
</dbReference>
<gene>
    <name evidence="20" type="ORF">Tci_012978</name>
</gene>
<dbReference type="GO" id="GO:0006310">
    <property type="term" value="P:DNA recombination"/>
    <property type="evidence" value="ECO:0007669"/>
    <property type="project" value="UniProtKB-KW"/>
</dbReference>
<dbReference type="GO" id="GO:0004190">
    <property type="term" value="F:aspartic-type endopeptidase activity"/>
    <property type="evidence" value="ECO:0007669"/>
    <property type="project" value="UniProtKB-KW"/>
</dbReference>
<dbReference type="SUPFAM" id="SSF53098">
    <property type="entry name" value="Ribonuclease H-like"/>
    <property type="match status" value="1"/>
</dbReference>
<evidence type="ECO:0000256" key="9">
    <source>
        <dbReference type="ARBA" id="ARBA00022842"/>
    </source>
</evidence>
<keyword evidence="10" id="KW-0229">DNA integration</keyword>
<evidence type="ECO:0000256" key="8">
    <source>
        <dbReference type="ARBA" id="ARBA00022801"/>
    </source>
</evidence>
<keyword evidence="15" id="KW-0511">Multifunctional enzyme</keyword>
<feature type="compositionally biased region" description="Gly residues" evidence="17">
    <location>
        <begin position="328"/>
        <end position="350"/>
    </location>
</feature>
<dbReference type="InterPro" id="IPR012337">
    <property type="entry name" value="RNaseH-like_sf"/>
</dbReference>
<evidence type="ECO:0000256" key="10">
    <source>
        <dbReference type="ARBA" id="ARBA00022908"/>
    </source>
</evidence>
<dbReference type="Pfam" id="PF08284">
    <property type="entry name" value="RVP_2"/>
    <property type="match status" value="1"/>
</dbReference>
<dbReference type="CDD" id="cd00303">
    <property type="entry name" value="retropepsin_like"/>
    <property type="match status" value="2"/>
</dbReference>
<dbReference type="Gene3D" id="2.40.70.10">
    <property type="entry name" value="Acid Proteases"/>
    <property type="match status" value="2"/>
</dbReference>
<evidence type="ECO:0000256" key="1">
    <source>
        <dbReference type="ARBA" id="ARBA00022670"/>
    </source>
</evidence>
<dbReference type="InterPro" id="IPR050951">
    <property type="entry name" value="Retrovirus_Pol_polyprotein"/>
</dbReference>
<dbReference type="PROSITE" id="PS50158">
    <property type="entry name" value="ZF_CCHC"/>
    <property type="match status" value="1"/>
</dbReference>
<feature type="compositionally biased region" description="Polar residues" evidence="17">
    <location>
        <begin position="502"/>
        <end position="519"/>
    </location>
</feature>
<evidence type="ECO:0000313" key="20">
    <source>
        <dbReference type="EMBL" id="GEU41000.1"/>
    </source>
</evidence>
<keyword evidence="16" id="KW-0863">Zinc-finger</keyword>
<dbReference type="PANTHER" id="PTHR37984">
    <property type="entry name" value="PROTEIN CBG26694"/>
    <property type="match status" value="1"/>
</dbReference>
<dbReference type="InterPro" id="IPR043502">
    <property type="entry name" value="DNA/RNA_pol_sf"/>
</dbReference>
<dbReference type="InterPro" id="IPR001878">
    <property type="entry name" value="Znf_CCHC"/>
</dbReference>
<dbReference type="PANTHER" id="PTHR37984:SF5">
    <property type="entry name" value="PROTEIN NYNRIN-LIKE"/>
    <property type="match status" value="1"/>
</dbReference>
<feature type="compositionally biased region" description="Low complexity" evidence="17">
    <location>
        <begin position="81"/>
        <end position="101"/>
    </location>
</feature>
<keyword evidence="16" id="KW-0862">Zinc</keyword>
<keyword evidence="7" id="KW-0255">Endonuclease</keyword>
<dbReference type="Pfam" id="PF17921">
    <property type="entry name" value="Integrase_H2C2"/>
    <property type="match status" value="1"/>
</dbReference>
<keyword evidence="5" id="KW-0479">Metal-binding</keyword>
<dbReference type="InterPro" id="IPR001584">
    <property type="entry name" value="Integrase_cat-core"/>
</dbReference>
<accession>A0A6L2JWB2</accession>
<evidence type="ECO:0000256" key="17">
    <source>
        <dbReference type="SAM" id="MobiDB-lite"/>
    </source>
</evidence>
<feature type="region of interest" description="Disordered" evidence="17">
    <location>
        <begin position="180"/>
        <end position="230"/>
    </location>
</feature>
<dbReference type="GO" id="GO:0008270">
    <property type="term" value="F:zinc ion binding"/>
    <property type="evidence" value="ECO:0007669"/>
    <property type="project" value="UniProtKB-KW"/>
</dbReference>
<dbReference type="EMBL" id="BKCJ010001379">
    <property type="protein sequence ID" value="GEU41000.1"/>
    <property type="molecule type" value="Genomic_DNA"/>
</dbReference>
<dbReference type="Gene3D" id="3.10.10.10">
    <property type="entry name" value="HIV Type 1 Reverse Transcriptase, subunit A, domain 1"/>
    <property type="match status" value="1"/>
</dbReference>
<evidence type="ECO:0000256" key="12">
    <source>
        <dbReference type="ARBA" id="ARBA00022932"/>
    </source>
</evidence>
<keyword evidence="14" id="KW-0233">DNA recombination</keyword>
<keyword evidence="12" id="KW-0239">DNA-directed DNA polymerase</keyword>
<evidence type="ECO:0000256" key="3">
    <source>
        <dbReference type="ARBA" id="ARBA00022695"/>
    </source>
</evidence>
<keyword evidence="2" id="KW-0808">Transferase</keyword>
<evidence type="ECO:0000256" key="13">
    <source>
        <dbReference type="ARBA" id="ARBA00023125"/>
    </source>
</evidence>
<evidence type="ECO:0000256" key="7">
    <source>
        <dbReference type="ARBA" id="ARBA00022759"/>
    </source>
</evidence>
<dbReference type="GO" id="GO:0015074">
    <property type="term" value="P:DNA integration"/>
    <property type="evidence" value="ECO:0007669"/>
    <property type="project" value="UniProtKB-KW"/>
</dbReference>
<dbReference type="Pfam" id="PF03732">
    <property type="entry name" value="Retrotrans_gag"/>
    <property type="match status" value="1"/>
</dbReference>
<dbReference type="InterPro" id="IPR005162">
    <property type="entry name" value="Retrotrans_gag_dom"/>
</dbReference>
<protein>
    <submittedName>
        <fullName evidence="20">Putative reverse transcriptase domain-containing protein</fullName>
    </submittedName>
</protein>
<dbReference type="SUPFAM" id="SSF56672">
    <property type="entry name" value="DNA/RNA polymerases"/>
    <property type="match status" value="2"/>
</dbReference>
<keyword evidence="6" id="KW-0064">Aspartyl protease</keyword>
<reference evidence="20" key="1">
    <citation type="journal article" date="2019" name="Sci. Rep.">
        <title>Draft genome of Tanacetum cinerariifolium, the natural source of mosquito coil.</title>
        <authorList>
            <person name="Yamashiro T."/>
            <person name="Shiraishi A."/>
            <person name="Satake H."/>
            <person name="Nakayama K."/>
        </authorList>
    </citation>
    <scope>NUCLEOTIDE SEQUENCE</scope>
</reference>
<dbReference type="GO" id="GO:0006508">
    <property type="term" value="P:proteolysis"/>
    <property type="evidence" value="ECO:0007669"/>
    <property type="project" value="UniProtKB-KW"/>
</dbReference>
<dbReference type="Pfam" id="PF24626">
    <property type="entry name" value="SH3_Tf2-1"/>
    <property type="match status" value="1"/>
</dbReference>
<evidence type="ECO:0000256" key="16">
    <source>
        <dbReference type="PROSITE-ProRule" id="PRU00047"/>
    </source>
</evidence>
<feature type="region of interest" description="Disordered" evidence="17">
    <location>
        <begin position="499"/>
        <end position="519"/>
    </location>
</feature>
<sequence length="1900" mass="213629">MAILVISISSDSSEDSMGTPAGRVILFGTIPTIILDTTSVIAPPTTDTPIIAPTIPPSPDYTPASTDYSPISEAESDPSEDPSSSHIPPLPAISPLLSSNDDTTDSDTPDTPPSPTYDTPFTKITASTQRSPIIPCRRVMILSLGQPIPHDRPYRYHLNGPVHMMTARKRVRPLPVQQLSVRHSIDHSSSDSSSRHSSSDHSSPDLQSTFTGPSRKRRRSPMTSVPALPLVSRALSPDRADLIPPPKRVRDIGYLADVEDDPRETRVERVAHPVMPEDIPEPAQEGAEEVTYESLEDLVQRKMPNTRSRASMTHKEVKELIAHRNGGNKNGGNEGNRNGDNGGNTNGGNEGNRNHGMNYGGTEGIVGLTRWFEKMETVFKISNCPPKYQVKYATCTLQNSALTWWNSHKRTIGVDAAYAIKWAGLIKLMTEVYCSKNENVARAYTAGNNERKGYVGSLPYCNKCKLHHEGLCAIRYGNCKKGIVCYECGRPRHFRKDCPKLKNQNRGNQTRNKTRNKTGGNEVTKKAYAIGRGGTNLDSNVVTDTSYAIELADGRISETNIVLRGCTLGLLGHPFDIDLMPVELGSFDVIIGMDWLAKYYMLIVCDEKVVRIPYGDKVLIIRSDNWDDESNLNIISCTKTQKYIQKGCQVYLAQVTSTKAKDKSEEKQLEDVSIEDIPKTAFRTRYGHYEFQVMSFGLANAPANRKEREGHLKLILKLLKEEELYAKFSKVGCSFDAEGESHSLSIPPTQGLQKELYHSRPRAWCSSVCLEDVETLSVCDLRALIMHESHKSKYSIHPGLDKMYQDLKRLYWWPNMKAEIATYVSKCLTCAKVKIEYQKPSGLLVQPKIPQWKWENITMDFVTKLPKTAAGQDTIRVIVDRLTKSAHFLPMREDDTLEKLTRQYLKEVVSRHGLPVLIISDHDGRFTSHFWKSLNKALGIRLDMSTAYHPETNGQSERTIQTLEDMLRACVLDFGKGWDKHLPLVEFSYNNSYHTSIKASPFEALYKRKCRSPICWAEVGDKQLTGPEITYETTEKIVQIKSRIQAASDRQKSYADVKQKPLEFQVGDKVMLNVSHWKGMILFDKRGKLNPRYIEPFKILAKIRTVAYRLELLEQLSRVHSTFHVLKLKKCMADEPLAIPLDEIRVDDKLNFIEEPVEIMDREVKRLKQSRIPIFKVPTEGYEDAIVVPVITADNFELKHGLLTLVQKKQFFGHDKEDPHAHIRYFNKITSTLKFPNVPNTSIKLILFPFSLEGAAQIWLQKEPPLLIFTWDDLVSKFINHFFPPSKTTSLRNEITNFQQRFDESFNQDSLNFAAGVSTNASTSGVSPDVAELKDMVKALLLDKKGQNQSPAPVKAVEESCVTCGGAHSYCNCTATDGNNYRDNIQEFVSQASTVNYNQGNTSYHPLMMSNQIRPPGFPPVPNYQNVQRNNQNHFIPNQNRVTISIKDLFINPRFSNNQLVRLLPIKLWLLKHKFVNSNTASTSSSGTLSSNTIGNSKSDLRAITTRSGVSYDGPEATKDTVNPTNNGNTEDVQPQAVQFESPVSTSKPVTSPISEPEIASVSALKPNPKASILYPSRRNDERNREKANNQIKKFYQIFKDMSFKISFIDALILMPKFASTLKALIENKEKLSEMARTPLNEHCSMVLLKKLPEKLRDPGKFMIPCDFPSMAECLALADLGASINLMPFSVWKRLSLPDLTPTCMTLELTDRSISRLVGVAEDVYVKVGKLTLRVGKEAITFNLDQTLRYSANYSDMTAKRIDVIDMACEEYSFGNYLPEVRKELKIREAKSVKSSVDEPQVVELKVLSPHLEYAFLEGDDKLPVIISKDLSVEEKTALLTVLKSHKKLTEAPILIALNWDMPFELMCDASDSAIGAVLGQRQDKHFRPIHYASKTMTEA</sequence>
<dbReference type="GO" id="GO:0004519">
    <property type="term" value="F:endonuclease activity"/>
    <property type="evidence" value="ECO:0007669"/>
    <property type="project" value="UniProtKB-KW"/>
</dbReference>
<proteinExistence type="predicted"/>
<feature type="region of interest" description="Disordered" evidence="17">
    <location>
        <begin position="1508"/>
        <end position="1531"/>
    </location>
</feature>
<dbReference type="Gene3D" id="3.30.420.10">
    <property type="entry name" value="Ribonuclease H-like superfamily/Ribonuclease H"/>
    <property type="match status" value="1"/>
</dbReference>
<evidence type="ECO:0000256" key="5">
    <source>
        <dbReference type="ARBA" id="ARBA00022723"/>
    </source>
</evidence>
<keyword evidence="8" id="KW-0378">Hydrolase</keyword>
<keyword evidence="11 20" id="KW-0695">RNA-directed DNA polymerase</keyword>
<dbReference type="InterPro" id="IPR021109">
    <property type="entry name" value="Peptidase_aspartic_dom_sf"/>
</dbReference>
<feature type="compositionally biased region" description="Low complexity" evidence="17">
    <location>
        <begin position="42"/>
        <end position="53"/>
    </location>
</feature>
<name>A0A6L2JWB2_TANCI</name>
<dbReference type="InterPro" id="IPR036397">
    <property type="entry name" value="RNaseH_sf"/>
</dbReference>
<evidence type="ECO:0000256" key="6">
    <source>
        <dbReference type="ARBA" id="ARBA00022750"/>
    </source>
</evidence>
<dbReference type="GO" id="GO:0003887">
    <property type="term" value="F:DNA-directed DNA polymerase activity"/>
    <property type="evidence" value="ECO:0007669"/>
    <property type="project" value="UniProtKB-KW"/>
</dbReference>
<keyword evidence="4" id="KW-0540">Nuclease</keyword>
<dbReference type="GO" id="GO:0003964">
    <property type="term" value="F:RNA-directed DNA polymerase activity"/>
    <property type="evidence" value="ECO:0007669"/>
    <property type="project" value="UniProtKB-KW"/>
</dbReference>
<dbReference type="InterPro" id="IPR041588">
    <property type="entry name" value="Integrase_H2C2"/>
</dbReference>
<evidence type="ECO:0000256" key="4">
    <source>
        <dbReference type="ARBA" id="ARBA00022722"/>
    </source>
</evidence>
<evidence type="ECO:0000256" key="14">
    <source>
        <dbReference type="ARBA" id="ARBA00023172"/>
    </source>
</evidence>
<keyword evidence="9" id="KW-0460">Magnesium</keyword>
<dbReference type="GO" id="GO:0003677">
    <property type="term" value="F:DNA binding"/>
    <property type="evidence" value="ECO:0007669"/>
    <property type="project" value="UniProtKB-KW"/>
</dbReference>
<feature type="domain" description="CCHC-type" evidence="18">
    <location>
        <begin position="485"/>
        <end position="500"/>
    </location>
</feature>
<organism evidence="20">
    <name type="scientific">Tanacetum cinerariifolium</name>
    <name type="common">Dalmatian daisy</name>
    <name type="synonym">Chrysanthemum cinerariifolium</name>
    <dbReference type="NCBI Taxonomy" id="118510"/>
    <lineage>
        <taxon>Eukaryota</taxon>
        <taxon>Viridiplantae</taxon>
        <taxon>Streptophyta</taxon>
        <taxon>Embryophyta</taxon>
        <taxon>Tracheophyta</taxon>
        <taxon>Spermatophyta</taxon>
        <taxon>Magnoliopsida</taxon>
        <taxon>eudicotyledons</taxon>
        <taxon>Gunneridae</taxon>
        <taxon>Pentapetalae</taxon>
        <taxon>asterids</taxon>
        <taxon>campanulids</taxon>
        <taxon>Asterales</taxon>
        <taxon>Asteraceae</taxon>
        <taxon>Asteroideae</taxon>
        <taxon>Anthemideae</taxon>
        <taxon>Anthemidinae</taxon>
        <taxon>Tanacetum</taxon>
    </lineage>
</organism>